<feature type="region of interest" description="Disordered" evidence="1">
    <location>
        <begin position="38"/>
        <end position="59"/>
    </location>
</feature>
<evidence type="ECO:0000313" key="2">
    <source>
        <dbReference type="EMBL" id="KJH47242.1"/>
    </source>
</evidence>
<dbReference type="EMBL" id="KN716316">
    <property type="protein sequence ID" value="KJH47242.1"/>
    <property type="molecule type" value="Genomic_DNA"/>
</dbReference>
<dbReference type="Proteomes" id="UP000053766">
    <property type="component" value="Unassembled WGS sequence"/>
</dbReference>
<reference evidence="2 3" key="1">
    <citation type="submission" date="2013-11" db="EMBL/GenBank/DDBJ databases">
        <title>Draft genome of the bovine lungworm Dictyocaulus viviparus.</title>
        <authorList>
            <person name="Mitreva M."/>
        </authorList>
    </citation>
    <scope>NUCLEOTIDE SEQUENCE [LARGE SCALE GENOMIC DNA]</scope>
    <source>
        <strain evidence="2 3">HannoverDv2000</strain>
    </source>
</reference>
<evidence type="ECO:0000256" key="1">
    <source>
        <dbReference type="SAM" id="MobiDB-lite"/>
    </source>
</evidence>
<reference evidence="3" key="2">
    <citation type="journal article" date="2016" name="Sci. Rep.">
        <title>Dictyocaulus viviparus genome, variome and transcriptome elucidate lungworm biology and support future intervention.</title>
        <authorList>
            <person name="McNulty S.N."/>
            <person name="Strube C."/>
            <person name="Rosa B.A."/>
            <person name="Martin J.C."/>
            <person name="Tyagi R."/>
            <person name="Choi Y.J."/>
            <person name="Wang Q."/>
            <person name="Hallsworth Pepin K."/>
            <person name="Zhang X."/>
            <person name="Ozersky P."/>
            <person name="Wilson R.K."/>
            <person name="Sternberg P.W."/>
            <person name="Gasser R.B."/>
            <person name="Mitreva M."/>
        </authorList>
    </citation>
    <scope>NUCLEOTIDE SEQUENCE [LARGE SCALE GENOMIC DNA]</scope>
    <source>
        <strain evidence="3">HannoverDv2000</strain>
    </source>
</reference>
<keyword evidence="3" id="KW-1185">Reference proteome</keyword>
<sequence length="59" mass="6943">MTSSEPVVINTSPEKFRCHQFFNLLLKEEKKTLKQWIYRGNEKSGRTQTPANSYYSSKD</sequence>
<organism evidence="2 3">
    <name type="scientific">Dictyocaulus viviparus</name>
    <name type="common">Bovine lungworm</name>
    <dbReference type="NCBI Taxonomy" id="29172"/>
    <lineage>
        <taxon>Eukaryota</taxon>
        <taxon>Metazoa</taxon>
        <taxon>Ecdysozoa</taxon>
        <taxon>Nematoda</taxon>
        <taxon>Chromadorea</taxon>
        <taxon>Rhabditida</taxon>
        <taxon>Rhabditina</taxon>
        <taxon>Rhabditomorpha</taxon>
        <taxon>Strongyloidea</taxon>
        <taxon>Metastrongylidae</taxon>
        <taxon>Dictyocaulus</taxon>
    </lineage>
</organism>
<dbReference type="AlphaFoldDB" id="A0A0D8XTV6"/>
<gene>
    <name evidence="2" type="ORF">DICVIV_06696</name>
</gene>
<feature type="compositionally biased region" description="Polar residues" evidence="1">
    <location>
        <begin position="46"/>
        <end position="59"/>
    </location>
</feature>
<name>A0A0D8XTV6_DICVI</name>
<proteinExistence type="predicted"/>
<evidence type="ECO:0000313" key="3">
    <source>
        <dbReference type="Proteomes" id="UP000053766"/>
    </source>
</evidence>
<protein>
    <submittedName>
        <fullName evidence="2">Uncharacterized protein</fullName>
    </submittedName>
</protein>
<accession>A0A0D8XTV6</accession>